<feature type="compositionally biased region" description="Basic and acidic residues" evidence="7">
    <location>
        <begin position="428"/>
        <end position="438"/>
    </location>
</feature>
<dbReference type="KEGG" id="ndi:NDAI_0C03260"/>
<keyword evidence="9" id="KW-1185">Reference proteome</keyword>
<feature type="compositionally biased region" description="Basic residues" evidence="7">
    <location>
        <begin position="415"/>
        <end position="427"/>
    </location>
</feature>
<evidence type="ECO:0000313" key="9">
    <source>
        <dbReference type="Proteomes" id="UP000000689"/>
    </source>
</evidence>
<evidence type="ECO:0000256" key="4">
    <source>
        <dbReference type="ARBA" id="ARBA00022490"/>
    </source>
</evidence>
<evidence type="ECO:0000256" key="5">
    <source>
        <dbReference type="ARBA" id="ARBA00023054"/>
    </source>
</evidence>
<dbReference type="GeneID" id="11496361"/>
<evidence type="ECO:0000313" key="8">
    <source>
        <dbReference type="EMBL" id="CCD23986.1"/>
    </source>
</evidence>
<keyword evidence="4 6" id="KW-0963">Cytoplasm</keyword>
<dbReference type="GO" id="GO:0005737">
    <property type="term" value="C:cytoplasm"/>
    <property type="evidence" value="ECO:0007669"/>
    <property type="project" value="UniProtKB-SubCell"/>
</dbReference>
<dbReference type="RefSeq" id="XP_003669229.1">
    <property type="nucleotide sequence ID" value="XM_003669181.1"/>
</dbReference>
<comment type="similarity">
    <text evidence="2 6">Belongs to the TDA11 family.</text>
</comment>
<dbReference type="OMA" id="ERTLNWD"/>
<feature type="region of interest" description="Disordered" evidence="7">
    <location>
        <begin position="410"/>
        <end position="491"/>
    </location>
</feature>
<protein>
    <recommendedName>
        <fullName evidence="3 6">Topoisomerase I damage affected protein 11</fullName>
    </recommendedName>
</protein>
<dbReference type="InterPro" id="IPR031388">
    <property type="entry name" value="Tda11"/>
</dbReference>
<reference evidence="8 9" key="1">
    <citation type="journal article" date="2011" name="Proc. Natl. Acad. Sci. U.S.A.">
        <title>Evolutionary erosion of yeast sex chromosomes by mating-type switching accidents.</title>
        <authorList>
            <person name="Gordon J.L."/>
            <person name="Armisen D."/>
            <person name="Proux-Wera E."/>
            <person name="Oheigeartaigh S.S."/>
            <person name="Byrne K.P."/>
            <person name="Wolfe K.H."/>
        </authorList>
    </citation>
    <scope>NUCLEOTIDE SEQUENCE [LARGE SCALE GENOMIC DNA]</scope>
    <source>
        <strain evidence="9">ATCC 10597 / BCRC 20456 / CBS 421 / NBRC 0211 / NRRL Y-12639</strain>
    </source>
</reference>
<gene>
    <name evidence="8" type="primary">NDAI0C03260</name>
    <name evidence="6" type="synonym">TDA11</name>
    <name evidence="8" type="ordered locus">NDAI_0C03260</name>
</gene>
<evidence type="ECO:0000256" key="2">
    <source>
        <dbReference type="ARBA" id="ARBA00008382"/>
    </source>
</evidence>
<feature type="region of interest" description="Disordered" evidence="7">
    <location>
        <begin position="267"/>
        <end position="313"/>
    </location>
</feature>
<dbReference type="HOGENOM" id="CLU_046807_0_0_1"/>
<accession>G0W875</accession>
<sequence length="491" mass="55914">MNNSFDEFVEETDKAIHVDTSTRNSYRNTNDNVNNLLEEVKSYDDSNSDKRSKRHQPTVSLLQTTPTREECEEDHPLKNFNDIYDVAEETAEFNDFHRSLRTPDVYIHTEKNPTSTKSINVISRPNSNPRSSMMPKRRSLIQPMVISPSTPEDSLDVDIYQFTKAVKSSSSSTTKLQNHVPLGISTENLHSRTNSTQLITANELSKQNDIASLLTNLANKEQELLESKQKIEDLQKQLQLNEKLYKQHSIELKSLKEQVSRHFLSVKLGDPNSTGQGEYLDDNSSTPRRSGNTTMIEARNTNTSPQSNLKTTADTNVNSQSTSMWNKPLALFNQFDQIIQQELEKSLNWDDDAEEIARSNGRTSMDNKSPPNSKPETNTNRSVTSSLWSFVNDVKTGILGVEIENEDSMSETLRRRNAQKGRKKVREKKPDGIKEFNTIKKQQQQQQQQQNSNRLKFIDTAADFSESSTSSSEQNNDPDNDKNIVEMETLQ</sequence>
<evidence type="ECO:0000256" key="7">
    <source>
        <dbReference type="SAM" id="MobiDB-lite"/>
    </source>
</evidence>
<dbReference type="OrthoDB" id="4036304at2759"/>
<dbReference type="EMBL" id="HE580269">
    <property type="protein sequence ID" value="CCD23986.1"/>
    <property type="molecule type" value="Genomic_DNA"/>
</dbReference>
<feature type="region of interest" description="Disordered" evidence="7">
    <location>
        <begin position="358"/>
        <end position="384"/>
    </location>
</feature>
<dbReference type="Pfam" id="PF17084">
    <property type="entry name" value="TDA11"/>
    <property type="match status" value="2"/>
</dbReference>
<dbReference type="eggNOG" id="ENOG502S2SD">
    <property type="taxonomic scope" value="Eukaryota"/>
</dbReference>
<name>G0W875_NAUDC</name>
<dbReference type="Proteomes" id="UP000000689">
    <property type="component" value="Chromosome 3"/>
</dbReference>
<dbReference type="AlphaFoldDB" id="G0W875"/>
<evidence type="ECO:0000256" key="3">
    <source>
        <dbReference type="ARBA" id="ARBA00014140"/>
    </source>
</evidence>
<feature type="compositionally biased region" description="Polar residues" evidence="7">
    <location>
        <begin position="271"/>
        <end position="313"/>
    </location>
</feature>
<proteinExistence type="inferred from homology"/>
<organism evidence="8 9">
    <name type="scientific">Naumovozyma dairenensis (strain ATCC 10597 / BCRC 20456 / CBS 421 / NBRC 0211 / NRRL Y-12639)</name>
    <name type="common">Saccharomyces dairenensis</name>
    <dbReference type="NCBI Taxonomy" id="1071378"/>
    <lineage>
        <taxon>Eukaryota</taxon>
        <taxon>Fungi</taxon>
        <taxon>Dikarya</taxon>
        <taxon>Ascomycota</taxon>
        <taxon>Saccharomycotina</taxon>
        <taxon>Saccharomycetes</taxon>
        <taxon>Saccharomycetales</taxon>
        <taxon>Saccharomycetaceae</taxon>
        <taxon>Naumovozyma</taxon>
    </lineage>
</organism>
<feature type="coiled-coil region" evidence="6">
    <location>
        <begin position="210"/>
        <end position="258"/>
    </location>
</feature>
<evidence type="ECO:0000256" key="6">
    <source>
        <dbReference type="RuleBase" id="RU362140"/>
    </source>
</evidence>
<feature type="compositionally biased region" description="Polar residues" evidence="7">
    <location>
        <begin position="360"/>
        <end position="384"/>
    </location>
</feature>
<keyword evidence="5 6" id="KW-0175">Coiled coil</keyword>
<evidence type="ECO:0000256" key="1">
    <source>
        <dbReference type="ARBA" id="ARBA00004496"/>
    </source>
</evidence>
<comment type="subcellular location">
    <subcellularLocation>
        <location evidence="1 6">Cytoplasm</location>
    </subcellularLocation>
</comment>